<comment type="caution">
    <text evidence="1">The sequence shown here is derived from an EMBL/GenBank/DDBJ whole genome shotgun (WGS) entry which is preliminary data.</text>
</comment>
<organism evidence="1 4">
    <name type="scientific">Streptomyces radicis</name>
    <dbReference type="NCBI Taxonomy" id="1750517"/>
    <lineage>
        <taxon>Bacteria</taxon>
        <taxon>Bacillati</taxon>
        <taxon>Actinomycetota</taxon>
        <taxon>Actinomycetes</taxon>
        <taxon>Kitasatosporales</taxon>
        <taxon>Streptomycetaceae</taxon>
        <taxon>Streptomyces</taxon>
    </lineage>
</organism>
<dbReference type="AlphaFoldDB" id="A0A3A9W7Q2"/>
<reference evidence="3 4" key="1">
    <citation type="submission" date="2018-09" db="EMBL/GenBank/DDBJ databases">
        <title>Streptomyces sp. nov. DS1-2, an endophytic actinomycete isolated from roots of Dendrobium scabrilingue.</title>
        <authorList>
            <person name="Kuncharoen N."/>
            <person name="Kudo T."/>
            <person name="Ohkuma M."/>
            <person name="Yuki M."/>
            <person name="Tanasupawat S."/>
        </authorList>
    </citation>
    <scope>NUCLEOTIDE SEQUENCE [LARGE SCALE GENOMIC DNA]</scope>
    <source>
        <strain evidence="1 4">AZ1-7</strain>
        <strain evidence="2 3">DS1-2</strain>
    </source>
</reference>
<evidence type="ECO:0000313" key="1">
    <source>
        <dbReference type="EMBL" id="RKN08403.1"/>
    </source>
</evidence>
<accession>A0A3A9W7Q2</accession>
<dbReference type="SUPFAM" id="SSF55961">
    <property type="entry name" value="Bet v1-like"/>
    <property type="match status" value="1"/>
</dbReference>
<dbReference type="EMBL" id="RBDX01000011">
    <property type="protein sequence ID" value="RKN08403.1"/>
    <property type="molecule type" value="Genomic_DNA"/>
</dbReference>
<name>A0A3A9W7Q2_9ACTN</name>
<proteinExistence type="predicted"/>
<evidence type="ECO:0000313" key="2">
    <source>
        <dbReference type="EMBL" id="RKN21562.1"/>
    </source>
</evidence>
<gene>
    <name evidence="2" type="ORF">D7318_16475</name>
    <name evidence="1" type="ORF">D7319_15965</name>
</gene>
<evidence type="ECO:0000313" key="4">
    <source>
        <dbReference type="Proteomes" id="UP000275024"/>
    </source>
</evidence>
<keyword evidence="3" id="KW-1185">Reference proteome</keyword>
<sequence>MSGEFEIVREFEVAAKPQEVWDAITTGTGGWLWPSEYKPGEDESITTWDPPHRLTVREEITDPSFGQTLNQLDHVIDAREGGSFVRYVHSGIFVADWDNQYDGAQKHTTFYLHTLRQYLEHFAGRQAAFTTVDGPAAAGAPDALETAARALSLPDDAPVGGTVLVTLPGVGETDAVLDYRDPHFIGLRTDSALYRLFGRNHFGHVVGVSVHDFAPNAGSAERAWREWLDATWA</sequence>
<dbReference type="Gene3D" id="3.30.530.20">
    <property type="match status" value="1"/>
</dbReference>
<dbReference type="EMBL" id="RBDY01000011">
    <property type="protein sequence ID" value="RKN21562.1"/>
    <property type="molecule type" value="Genomic_DNA"/>
</dbReference>
<dbReference type="OrthoDB" id="8417725at2"/>
<dbReference type="Proteomes" id="UP000268652">
    <property type="component" value="Unassembled WGS sequence"/>
</dbReference>
<dbReference type="RefSeq" id="WP_120697880.1">
    <property type="nucleotide sequence ID" value="NZ_RBDX01000011.1"/>
</dbReference>
<protein>
    <submittedName>
        <fullName evidence="1">SRPBCC domain-containing protein</fullName>
    </submittedName>
</protein>
<dbReference type="Proteomes" id="UP000275024">
    <property type="component" value="Unassembled WGS sequence"/>
</dbReference>
<evidence type="ECO:0000313" key="3">
    <source>
        <dbReference type="Proteomes" id="UP000268652"/>
    </source>
</evidence>
<dbReference type="InterPro" id="IPR023393">
    <property type="entry name" value="START-like_dom_sf"/>
</dbReference>